<keyword evidence="1" id="KW-0732">Signal</keyword>
<feature type="signal peptide" evidence="1">
    <location>
        <begin position="1"/>
        <end position="19"/>
    </location>
</feature>
<organism evidence="2 3">
    <name type="scientific">Anopheles culicifacies</name>
    <dbReference type="NCBI Taxonomy" id="139723"/>
    <lineage>
        <taxon>Eukaryota</taxon>
        <taxon>Metazoa</taxon>
        <taxon>Ecdysozoa</taxon>
        <taxon>Arthropoda</taxon>
        <taxon>Hexapoda</taxon>
        <taxon>Insecta</taxon>
        <taxon>Pterygota</taxon>
        <taxon>Neoptera</taxon>
        <taxon>Endopterygota</taxon>
        <taxon>Diptera</taxon>
        <taxon>Nematocera</taxon>
        <taxon>Culicoidea</taxon>
        <taxon>Culicidae</taxon>
        <taxon>Anophelinae</taxon>
        <taxon>Anopheles</taxon>
        <taxon>culicifacies species complex</taxon>
    </lineage>
</organism>
<reference evidence="3" key="1">
    <citation type="submission" date="2013-09" db="EMBL/GenBank/DDBJ databases">
        <title>The Genome Sequence of Anopheles culicifacies species A.</title>
        <authorList>
            <consortium name="The Broad Institute Genomics Platform"/>
            <person name="Neafsey D.E."/>
            <person name="Besansky N."/>
            <person name="Howell P."/>
            <person name="Walton C."/>
            <person name="Young S.K."/>
            <person name="Zeng Q."/>
            <person name="Gargeya S."/>
            <person name="Fitzgerald M."/>
            <person name="Haas B."/>
            <person name="Abouelleil A."/>
            <person name="Allen A.W."/>
            <person name="Alvarado L."/>
            <person name="Arachchi H.M."/>
            <person name="Berlin A.M."/>
            <person name="Chapman S.B."/>
            <person name="Gainer-Dewar J."/>
            <person name="Goldberg J."/>
            <person name="Griggs A."/>
            <person name="Gujja S."/>
            <person name="Hansen M."/>
            <person name="Howarth C."/>
            <person name="Imamovic A."/>
            <person name="Ireland A."/>
            <person name="Larimer J."/>
            <person name="McCowan C."/>
            <person name="Murphy C."/>
            <person name="Pearson M."/>
            <person name="Poon T.W."/>
            <person name="Priest M."/>
            <person name="Roberts A."/>
            <person name="Saif S."/>
            <person name="Shea T."/>
            <person name="Sisk P."/>
            <person name="Sykes S."/>
            <person name="Wortman J."/>
            <person name="Nusbaum C."/>
            <person name="Birren B."/>
        </authorList>
    </citation>
    <scope>NUCLEOTIDE SEQUENCE [LARGE SCALE GENOMIC DNA]</scope>
    <source>
        <strain evidence="3">A-37</strain>
    </source>
</reference>
<evidence type="ECO:0000313" key="3">
    <source>
        <dbReference type="Proteomes" id="UP000075883"/>
    </source>
</evidence>
<protein>
    <recommendedName>
        <fullName evidence="4">Cathepsin propeptide inhibitor domain-containing protein</fullName>
    </recommendedName>
</protein>
<evidence type="ECO:0000313" key="2">
    <source>
        <dbReference type="EnsemblMetazoa" id="ACUA019360-PA"/>
    </source>
</evidence>
<dbReference type="VEuPathDB" id="VectorBase:ACUA019360"/>
<accession>A0A182MIX6</accession>
<name>A0A182MIX6_9DIPT</name>
<dbReference type="AlphaFoldDB" id="A0A182MIX6"/>
<feature type="chain" id="PRO_5008128500" description="Cathepsin propeptide inhibitor domain-containing protein" evidence="1">
    <location>
        <begin position="20"/>
        <end position="208"/>
    </location>
</feature>
<dbReference type="Proteomes" id="UP000075883">
    <property type="component" value="Unassembled WGS sequence"/>
</dbReference>
<evidence type="ECO:0008006" key="4">
    <source>
        <dbReference type="Google" id="ProtNLM"/>
    </source>
</evidence>
<dbReference type="EnsemblMetazoa" id="ACUA019360-RA">
    <property type="protein sequence ID" value="ACUA019360-PA"/>
    <property type="gene ID" value="ACUA019360"/>
</dbReference>
<sequence length="208" mass="23329">MKVTLSVLLCTLLMVLTGSSPLFSRKLPDWRNPWTDVSYRERLQSWGLYPKVFRYGTTNHHAAIMERKRAELSWLKRFVRENEERRGNRPVGTVSNDNIDRERQYEKFKEKHFQKMEQEALELCIALIAWMVTRKVAASLKPAVVTVCACSAGTGACGLRLACLPVSGSVAVTSPEMVGAPARVTRAIASSLASELPVRNMCIPVCVF</sequence>
<reference evidence="2" key="2">
    <citation type="submission" date="2020-05" db="UniProtKB">
        <authorList>
            <consortium name="EnsemblMetazoa"/>
        </authorList>
    </citation>
    <scope>IDENTIFICATION</scope>
    <source>
        <strain evidence="2">A-37</strain>
    </source>
</reference>
<evidence type="ECO:0000256" key="1">
    <source>
        <dbReference type="SAM" id="SignalP"/>
    </source>
</evidence>
<keyword evidence="3" id="KW-1185">Reference proteome</keyword>
<dbReference type="EMBL" id="AXCM01006205">
    <property type="status" value="NOT_ANNOTATED_CDS"/>
    <property type="molecule type" value="Genomic_DNA"/>
</dbReference>
<proteinExistence type="predicted"/>